<keyword evidence="3" id="KW-1185">Reference proteome</keyword>
<dbReference type="OrthoDB" id="1150409at2"/>
<evidence type="ECO:0000259" key="1">
    <source>
        <dbReference type="PROSITE" id="PS50943"/>
    </source>
</evidence>
<comment type="caution">
    <text evidence="2">The sequence shown here is derived from an EMBL/GenBank/DDBJ whole genome shotgun (WGS) entry which is preliminary data.</text>
</comment>
<gene>
    <name evidence="2" type="ORF">EGT49_02065</name>
</gene>
<organism evidence="2 3">
    <name type="scientific">Companilactobacillus suantsaicola</name>
    <dbReference type="NCBI Taxonomy" id="2487723"/>
    <lineage>
        <taxon>Bacteria</taxon>
        <taxon>Bacillati</taxon>
        <taxon>Bacillota</taxon>
        <taxon>Bacilli</taxon>
        <taxon>Lactobacillales</taxon>
        <taxon>Lactobacillaceae</taxon>
        <taxon>Companilactobacillus</taxon>
    </lineage>
</organism>
<name>A0A4Z0JPE0_9LACO</name>
<dbReference type="PROSITE" id="PS50943">
    <property type="entry name" value="HTH_CROC1"/>
    <property type="match status" value="1"/>
</dbReference>
<sequence>MRSRYVITMVNLGKIIKEARENKLISQKELCDSLCSQSALSEIEANKYAPSKQLLIQICKRLSISSSDLCLQQNYKVSKTADFNRIINQLYNSRDYRGLRNFLNRPTVLNSVQTSKQTQAYYFYLAICSIQLDLSLDNAKAFLKLSLASSGKRHKRSTLTRLGNATLGLIYAKLDLRNSAYTYYKLALYDLDKDNYDGNQNTLFFIGAMIYSHFNNYNEALKIIEQGLNRASRYKSNFMLINIFYLMTHISETLQTHQDFKEETIYEYLVANILRQELMPSI</sequence>
<accession>A0A4Z0JPE0</accession>
<dbReference type="EMBL" id="RKLY01000003">
    <property type="protein sequence ID" value="TGD24920.1"/>
    <property type="molecule type" value="Genomic_DNA"/>
</dbReference>
<dbReference type="RefSeq" id="WP_135371294.1">
    <property type="nucleotide sequence ID" value="NZ_RKLY01000003.1"/>
</dbReference>
<dbReference type="InterPro" id="IPR011990">
    <property type="entry name" value="TPR-like_helical_dom_sf"/>
</dbReference>
<protein>
    <submittedName>
        <fullName evidence="2">XRE family transcriptional regulator</fullName>
    </submittedName>
</protein>
<dbReference type="InterPro" id="IPR053163">
    <property type="entry name" value="HTH-type_regulator_Rgg"/>
</dbReference>
<dbReference type="Proteomes" id="UP000298021">
    <property type="component" value="Unassembled WGS sequence"/>
</dbReference>
<dbReference type="PANTHER" id="PTHR37038">
    <property type="entry name" value="TRANSCRIPTIONAL REGULATOR-RELATED"/>
    <property type="match status" value="1"/>
</dbReference>
<dbReference type="Gene3D" id="1.25.40.10">
    <property type="entry name" value="Tetratricopeptide repeat domain"/>
    <property type="match status" value="1"/>
</dbReference>
<dbReference type="SMART" id="SM00530">
    <property type="entry name" value="HTH_XRE"/>
    <property type="match status" value="1"/>
</dbReference>
<dbReference type="CDD" id="cd00093">
    <property type="entry name" value="HTH_XRE"/>
    <property type="match status" value="1"/>
</dbReference>
<evidence type="ECO:0000313" key="2">
    <source>
        <dbReference type="EMBL" id="TGD24920.1"/>
    </source>
</evidence>
<dbReference type="InterPro" id="IPR010982">
    <property type="entry name" value="Lambda_DNA-bd_dom_sf"/>
</dbReference>
<evidence type="ECO:0000313" key="3">
    <source>
        <dbReference type="Proteomes" id="UP000298021"/>
    </source>
</evidence>
<dbReference type="SUPFAM" id="SSF47413">
    <property type="entry name" value="lambda repressor-like DNA-binding domains"/>
    <property type="match status" value="1"/>
</dbReference>
<proteinExistence type="predicted"/>
<reference evidence="2 3" key="1">
    <citation type="submission" date="2018-10" db="EMBL/GenBank/DDBJ databases">
        <title>Lactobacillus sp. R7 and Lactobacillus sp. R19 isolated from fermented mustard green product of Taiwan.</title>
        <authorList>
            <person name="Lin S.-T."/>
        </authorList>
    </citation>
    <scope>NUCLEOTIDE SEQUENCE [LARGE SCALE GENOMIC DNA]</scope>
    <source>
        <strain evidence="2 3">BCRC 81127</strain>
    </source>
</reference>
<dbReference type="PANTHER" id="PTHR37038:SF14">
    <property type="entry name" value="TRANSCRIPTIONAL ACTIVATOR"/>
    <property type="match status" value="1"/>
</dbReference>
<dbReference type="GO" id="GO:0003677">
    <property type="term" value="F:DNA binding"/>
    <property type="evidence" value="ECO:0007669"/>
    <property type="project" value="InterPro"/>
</dbReference>
<dbReference type="AlphaFoldDB" id="A0A4Z0JPE0"/>
<dbReference type="InterPro" id="IPR001387">
    <property type="entry name" value="Cro/C1-type_HTH"/>
</dbReference>
<feature type="domain" description="HTH cro/C1-type" evidence="1">
    <location>
        <begin position="16"/>
        <end position="69"/>
    </location>
</feature>
<dbReference type="Pfam" id="PF01381">
    <property type="entry name" value="HTH_3"/>
    <property type="match status" value="1"/>
</dbReference>